<keyword evidence="4" id="KW-0433">Leucine-rich repeat</keyword>
<evidence type="ECO:0000256" key="9">
    <source>
        <dbReference type="ARBA" id="ARBA00023136"/>
    </source>
</evidence>
<dbReference type="Pfam" id="PF23598">
    <property type="entry name" value="LRR_14"/>
    <property type="match status" value="1"/>
</dbReference>
<dbReference type="EMBL" id="CAADRP010001585">
    <property type="protein sequence ID" value="VFU42702.1"/>
    <property type="molecule type" value="Genomic_DNA"/>
</dbReference>
<dbReference type="PROSITE" id="PS50011">
    <property type="entry name" value="PROTEIN_KINASE_DOM"/>
    <property type="match status" value="1"/>
</dbReference>
<dbReference type="InterPro" id="IPR046959">
    <property type="entry name" value="PRK1-6/SRF4-like"/>
</dbReference>
<dbReference type="Pfam" id="PF00560">
    <property type="entry name" value="LRR_1"/>
    <property type="match status" value="2"/>
</dbReference>
<dbReference type="InterPro" id="IPR001611">
    <property type="entry name" value="Leu-rich_rpt"/>
</dbReference>
<keyword evidence="9 12" id="KW-0472">Membrane</keyword>
<proteinExistence type="inferred from homology"/>
<dbReference type="FunFam" id="3.80.10.10:FF:000275">
    <property type="entry name" value="Leucine-rich repeat receptor-like protein kinase"/>
    <property type="match status" value="1"/>
</dbReference>
<reference evidence="14" key="1">
    <citation type="submission" date="2019-03" db="EMBL/GenBank/DDBJ databases">
        <authorList>
            <person name="Mank J."/>
            <person name="Almeida P."/>
        </authorList>
    </citation>
    <scope>NUCLEOTIDE SEQUENCE</scope>
    <source>
        <strain evidence="14">78183</strain>
    </source>
</reference>
<comment type="similarity">
    <text evidence="2">Belongs to the RLP family.</text>
</comment>
<dbReference type="GO" id="GO:0005524">
    <property type="term" value="F:ATP binding"/>
    <property type="evidence" value="ECO:0007669"/>
    <property type="project" value="InterPro"/>
</dbReference>
<feature type="transmembrane region" description="Helical" evidence="12">
    <location>
        <begin position="345"/>
        <end position="367"/>
    </location>
</feature>
<dbReference type="Pfam" id="PF07714">
    <property type="entry name" value="PK_Tyr_Ser-Thr"/>
    <property type="match status" value="1"/>
</dbReference>
<evidence type="ECO:0000256" key="7">
    <source>
        <dbReference type="ARBA" id="ARBA00022737"/>
    </source>
</evidence>
<evidence type="ECO:0000313" key="14">
    <source>
        <dbReference type="EMBL" id="VFU42702.1"/>
    </source>
</evidence>
<evidence type="ECO:0000256" key="12">
    <source>
        <dbReference type="SAM" id="Phobius"/>
    </source>
</evidence>
<sequence>MSFLSVQLHPWWRILAHGILLLAVQSFGLNTDGVLLLSFKYSILSDPLSVLQSWNHRDQTPCSWNGVTCGSPGTDNTYSRVTGLSLPNCQLLGTIPANLGMIEHLHNLDLSNNSLNGSLPVSLLNATHLRFLDLSSNMISGQLPETIGRLQNLELLNLSDNVLAGTLPSTLTALHKLTVVYLKKNNFSGDLPGGFQNVQVLDLSSNLLNGSLPQDFGGNNLHYLNISRNKLSGLIPQEFVNEIPSNTTIDLSFNNLTGEIPESSLFLNQERSAFAGNPHLCGHLTRNQCPIPSPVSPLPDISAPTSSPAIAAVPKIVGSSPTTTPPGETATVSEEYEGGLRPGTIVGIIVGDIAGVAVLGVVIFYVYHCLKKRRHAETNIKKEANVAKDSWSSSSSESGGFTRWACLHKRGENEEDSDSTSTDNEADPLDHSQRHADHHVQNKEGTLVTVDGEKELELETLLKASAYILGPTGSSIMYKAVLEDGTSFAVRRISENHVEKFRDFETQVRVIAKLVHPNLVRIRGFYWGVDEKLIIYDFVPNGSLANARYRKAGSSPCHLPWEARLRIAKGVARGLSFLHDKKHVHGNLKPSNILLGSDMEPRIGDFGLERLMTGDTSYKGGGSARNFGSKRSIASRDSFQDFGPAPSPSQRPSPSPSSIGGLSPYYAPESLRSLKPNPKWDVYAFGGFLLELLTGKAVVVDELDQGSNGLLVEDKSRAMRMADVAIRAEVEGKEDALLACFKLGYSCAFHAPQKRPTMKEALQVIEKIPSSTPPYPHGH</sequence>
<dbReference type="GO" id="GO:0004674">
    <property type="term" value="F:protein serine/threonine kinase activity"/>
    <property type="evidence" value="ECO:0007669"/>
    <property type="project" value="UniProtKB-EC"/>
</dbReference>
<keyword evidence="10" id="KW-0325">Glycoprotein</keyword>
<dbReference type="Gene3D" id="3.30.200.20">
    <property type="entry name" value="Phosphorylase Kinase, domain 1"/>
    <property type="match status" value="1"/>
</dbReference>
<evidence type="ECO:0000256" key="4">
    <source>
        <dbReference type="ARBA" id="ARBA00022614"/>
    </source>
</evidence>
<dbReference type="SUPFAM" id="SSF52058">
    <property type="entry name" value="L domain-like"/>
    <property type="match status" value="1"/>
</dbReference>
<dbReference type="PANTHER" id="PTHR48007:SF47">
    <property type="entry name" value="PROTEIN KINASE DOMAIN-CONTAINING PROTEIN"/>
    <property type="match status" value="1"/>
</dbReference>
<feature type="domain" description="Protein kinase" evidence="13">
    <location>
        <begin position="463"/>
        <end position="779"/>
    </location>
</feature>
<dbReference type="InterPro" id="IPR011009">
    <property type="entry name" value="Kinase-like_dom_sf"/>
</dbReference>
<dbReference type="Gene3D" id="1.10.510.10">
    <property type="entry name" value="Transferase(Phosphotransferase) domain 1"/>
    <property type="match status" value="1"/>
</dbReference>
<evidence type="ECO:0000256" key="3">
    <source>
        <dbReference type="ARBA" id="ARBA00022553"/>
    </source>
</evidence>
<dbReference type="InterPro" id="IPR013210">
    <property type="entry name" value="LRR_N_plant-typ"/>
</dbReference>
<evidence type="ECO:0000256" key="6">
    <source>
        <dbReference type="ARBA" id="ARBA00022729"/>
    </source>
</evidence>
<keyword evidence="3" id="KW-0597">Phosphoprotein</keyword>
<dbReference type="Gene3D" id="3.80.10.10">
    <property type="entry name" value="Ribonuclease Inhibitor"/>
    <property type="match status" value="2"/>
</dbReference>
<dbReference type="PRINTS" id="PR00019">
    <property type="entry name" value="LEURICHRPT"/>
</dbReference>
<comment type="subcellular location">
    <subcellularLocation>
        <location evidence="1">Membrane</location>
        <topology evidence="1">Single-pass type I membrane protein</topology>
    </subcellularLocation>
</comment>
<feature type="compositionally biased region" description="Pro residues" evidence="11">
    <location>
        <begin position="645"/>
        <end position="655"/>
    </location>
</feature>
<dbReference type="InterPro" id="IPR032675">
    <property type="entry name" value="LRR_dom_sf"/>
</dbReference>
<evidence type="ECO:0000256" key="2">
    <source>
        <dbReference type="ARBA" id="ARBA00009592"/>
    </source>
</evidence>
<evidence type="ECO:0000256" key="11">
    <source>
        <dbReference type="SAM" id="MobiDB-lite"/>
    </source>
</evidence>
<evidence type="ECO:0000256" key="5">
    <source>
        <dbReference type="ARBA" id="ARBA00022692"/>
    </source>
</evidence>
<dbReference type="InterPro" id="IPR000719">
    <property type="entry name" value="Prot_kinase_dom"/>
</dbReference>
<dbReference type="GO" id="GO:0016020">
    <property type="term" value="C:membrane"/>
    <property type="evidence" value="ECO:0007669"/>
    <property type="project" value="UniProtKB-SubCell"/>
</dbReference>
<feature type="region of interest" description="Disordered" evidence="11">
    <location>
        <begin position="411"/>
        <end position="446"/>
    </location>
</feature>
<dbReference type="Pfam" id="PF08263">
    <property type="entry name" value="LRRNT_2"/>
    <property type="match status" value="1"/>
</dbReference>
<dbReference type="FunFam" id="3.80.10.10:FF:000722">
    <property type="entry name" value="Leucine-rich repeat receptor-like protein kinase"/>
    <property type="match status" value="1"/>
</dbReference>
<dbReference type="InterPro" id="IPR001245">
    <property type="entry name" value="Ser-Thr/Tyr_kinase_cat_dom"/>
</dbReference>
<protein>
    <recommendedName>
        <fullName evidence="13">Protein kinase domain-containing protein</fullName>
    </recommendedName>
</protein>
<keyword evidence="7" id="KW-0677">Repeat</keyword>
<keyword evidence="5 12" id="KW-0812">Transmembrane</keyword>
<feature type="region of interest" description="Disordered" evidence="11">
    <location>
        <begin position="638"/>
        <end position="661"/>
    </location>
</feature>
<gene>
    <name evidence="14" type="ORF">SVIM_LOCUS258831</name>
</gene>
<evidence type="ECO:0000256" key="1">
    <source>
        <dbReference type="ARBA" id="ARBA00004479"/>
    </source>
</evidence>
<feature type="compositionally biased region" description="Basic and acidic residues" evidence="11">
    <location>
        <begin position="428"/>
        <end position="442"/>
    </location>
</feature>
<dbReference type="InterPro" id="IPR055414">
    <property type="entry name" value="LRR_R13L4/SHOC2-like"/>
</dbReference>
<accession>A0A6N2M485</accession>
<dbReference type="AlphaFoldDB" id="A0A6N2M485"/>
<keyword evidence="6" id="KW-0732">Signal</keyword>
<name>A0A6N2M485_SALVM</name>
<organism evidence="14">
    <name type="scientific">Salix viminalis</name>
    <name type="common">Common osier</name>
    <name type="synonym">Basket willow</name>
    <dbReference type="NCBI Taxonomy" id="40686"/>
    <lineage>
        <taxon>Eukaryota</taxon>
        <taxon>Viridiplantae</taxon>
        <taxon>Streptophyta</taxon>
        <taxon>Embryophyta</taxon>
        <taxon>Tracheophyta</taxon>
        <taxon>Spermatophyta</taxon>
        <taxon>Magnoliopsida</taxon>
        <taxon>eudicotyledons</taxon>
        <taxon>Gunneridae</taxon>
        <taxon>Pentapetalae</taxon>
        <taxon>rosids</taxon>
        <taxon>fabids</taxon>
        <taxon>Malpighiales</taxon>
        <taxon>Salicaceae</taxon>
        <taxon>Saliceae</taxon>
        <taxon>Salix</taxon>
    </lineage>
</organism>
<evidence type="ECO:0000259" key="13">
    <source>
        <dbReference type="PROSITE" id="PS50011"/>
    </source>
</evidence>
<dbReference type="SUPFAM" id="SSF56112">
    <property type="entry name" value="Protein kinase-like (PK-like)"/>
    <property type="match status" value="1"/>
</dbReference>
<dbReference type="PANTHER" id="PTHR48007">
    <property type="entry name" value="LEUCINE-RICH REPEAT RECEPTOR-LIKE PROTEIN KINASE PXC1"/>
    <property type="match status" value="1"/>
</dbReference>
<evidence type="ECO:0000256" key="10">
    <source>
        <dbReference type="ARBA" id="ARBA00023180"/>
    </source>
</evidence>
<keyword evidence="8 12" id="KW-1133">Transmembrane helix</keyword>
<evidence type="ECO:0000256" key="8">
    <source>
        <dbReference type="ARBA" id="ARBA00022989"/>
    </source>
</evidence>